<accession>A0AAV2CSM9</accession>
<dbReference type="Proteomes" id="UP001497516">
    <property type="component" value="Chromosome 10"/>
</dbReference>
<protein>
    <submittedName>
        <fullName evidence="1">Uncharacterized protein</fullName>
    </submittedName>
</protein>
<evidence type="ECO:0000313" key="2">
    <source>
        <dbReference type="Proteomes" id="UP001497516"/>
    </source>
</evidence>
<sequence length="72" mass="8084">MQEKKSRAGPMILFAAASHGNPFVATTDWEMVEEPLPKLSLDDRRPPCCRVRYALADEEEKEGGDVFRSCTV</sequence>
<dbReference type="EMBL" id="OZ034814">
    <property type="protein sequence ID" value="CAL1359575.1"/>
    <property type="molecule type" value="Genomic_DNA"/>
</dbReference>
<gene>
    <name evidence="1" type="ORF">LTRI10_LOCUS7050</name>
</gene>
<reference evidence="1 2" key="1">
    <citation type="submission" date="2024-04" db="EMBL/GenBank/DDBJ databases">
        <authorList>
            <person name="Fracassetti M."/>
        </authorList>
    </citation>
    <scope>NUCLEOTIDE SEQUENCE [LARGE SCALE GENOMIC DNA]</scope>
</reference>
<name>A0AAV2CSM9_9ROSI</name>
<keyword evidence="2" id="KW-1185">Reference proteome</keyword>
<organism evidence="1 2">
    <name type="scientific">Linum trigynum</name>
    <dbReference type="NCBI Taxonomy" id="586398"/>
    <lineage>
        <taxon>Eukaryota</taxon>
        <taxon>Viridiplantae</taxon>
        <taxon>Streptophyta</taxon>
        <taxon>Embryophyta</taxon>
        <taxon>Tracheophyta</taxon>
        <taxon>Spermatophyta</taxon>
        <taxon>Magnoliopsida</taxon>
        <taxon>eudicotyledons</taxon>
        <taxon>Gunneridae</taxon>
        <taxon>Pentapetalae</taxon>
        <taxon>rosids</taxon>
        <taxon>fabids</taxon>
        <taxon>Malpighiales</taxon>
        <taxon>Linaceae</taxon>
        <taxon>Linum</taxon>
    </lineage>
</organism>
<dbReference type="AlphaFoldDB" id="A0AAV2CSM9"/>
<evidence type="ECO:0000313" key="1">
    <source>
        <dbReference type="EMBL" id="CAL1359575.1"/>
    </source>
</evidence>
<proteinExistence type="predicted"/>